<dbReference type="SUPFAM" id="SSF161098">
    <property type="entry name" value="MetI-like"/>
    <property type="match status" value="1"/>
</dbReference>
<reference evidence="10" key="1">
    <citation type="journal article" date="2019" name="Int. J. Syst. Evol. Microbiol.">
        <title>The Global Catalogue of Microorganisms (GCM) 10K type strain sequencing project: providing services to taxonomists for standard genome sequencing and annotation.</title>
        <authorList>
            <consortium name="The Broad Institute Genomics Platform"/>
            <consortium name="The Broad Institute Genome Sequencing Center for Infectious Disease"/>
            <person name="Wu L."/>
            <person name="Ma J."/>
        </authorList>
    </citation>
    <scope>NUCLEOTIDE SEQUENCE [LARGE SCALE GENOMIC DNA]</scope>
    <source>
        <strain evidence="10">KCTC 3950</strain>
    </source>
</reference>
<keyword evidence="5 7" id="KW-1133">Transmembrane helix</keyword>
<gene>
    <name evidence="9" type="ORF">ACFSUF_21290</name>
</gene>
<feature type="transmembrane region" description="Helical" evidence="7">
    <location>
        <begin position="78"/>
        <end position="97"/>
    </location>
</feature>
<keyword evidence="2 7" id="KW-0813">Transport</keyword>
<dbReference type="EMBL" id="JBHUME010000015">
    <property type="protein sequence ID" value="MFD2614954.1"/>
    <property type="molecule type" value="Genomic_DNA"/>
</dbReference>
<evidence type="ECO:0000259" key="8">
    <source>
        <dbReference type="PROSITE" id="PS50928"/>
    </source>
</evidence>
<dbReference type="PANTHER" id="PTHR43744:SF9">
    <property type="entry name" value="POLYGALACTURONAN_RHAMNOGALACTURONAN TRANSPORT SYSTEM PERMEASE PROTEIN YTCP"/>
    <property type="match status" value="1"/>
</dbReference>
<evidence type="ECO:0000256" key="7">
    <source>
        <dbReference type="RuleBase" id="RU363032"/>
    </source>
</evidence>
<accession>A0ABW5PJD4</accession>
<evidence type="ECO:0000313" key="10">
    <source>
        <dbReference type="Proteomes" id="UP001597541"/>
    </source>
</evidence>
<feature type="transmembrane region" description="Helical" evidence="7">
    <location>
        <begin position="140"/>
        <end position="161"/>
    </location>
</feature>
<sequence length="296" mass="33133">MNSRTAGEKVFLAAVYVILAFVFFITLYPFWNILVLSINNASDTMRGGIYFWPREIDFSSFRQILSDSEILNASKVTIARTVVGTPLTVLVICLLAYPLSKRELVGGKALTLIFIFTMYFSGGLIPYYMILKSVNLIDSFWVFIIPGLMNVFHMILVRTFIQQLPGELDESAKIDGANDIQIFYKVILPLCMPVLATIGLFTAIGHWNAWFDSYVFTYKPSLKTLQAVLVKILNQYQTGSMVSDAQKLADSAKKMAVSSDSIRMAATVVATLPIIMVYPFLQRYFVKGMTLGAVKS</sequence>
<feature type="transmembrane region" description="Helical" evidence="7">
    <location>
        <begin position="182"/>
        <end position="204"/>
    </location>
</feature>
<dbReference type="CDD" id="cd06261">
    <property type="entry name" value="TM_PBP2"/>
    <property type="match status" value="1"/>
</dbReference>
<evidence type="ECO:0000256" key="6">
    <source>
        <dbReference type="ARBA" id="ARBA00023136"/>
    </source>
</evidence>
<comment type="similarity">
    <text evidence="7">Belongs to the binding-protein-dependent transport system permease family.</text>
</comment>
<feature type="domain" description="ABC transmembrane type-1" evidence="8">
    <location>
        <begin position="74"/>
        <end position="281"/>
    </location>
</feature>
<proteinExistence type="inferred from homology"/>
<name>A0ABW5PJD4_9BACL</name>
<dbReference type="Pfam" id="PF00528">
    <property type="entry name" value="BPD_transp_1"/>
    <property type="match status" value="1"/>
</dbReference>
<dbReference type="InterPro" id="IPR000515">
    <property type="entry name" value="MetI-like"/>
</dbReference>
<keyword evidence="3" id="KW-1003">Cell membrane</keyword>
<comment type="subcellular location">
    <subcellularLocation>
        <location evidence="1 7">Cell membrane</location>
        <topology evidence="1 7">Multi-pass membrane protein</topology>
    </subcellularLocation>
</comment>
<dbReference type="PROSITE" id="PS50928">
    <property type="entry name" value="ABC_TM1"/>
    <property type="match status" value="1"/>
</dbReference>
<protein>
    <submittedName>
        <fullName evidence="9">Carbohydrate ABC transporter permease</fullName>
    </submittedName>
</protein>
<evidence type="ECO:0000256" key="3">
    <source>
        <dbReference type="ARBA" id="ARBA00022475"/>
    </source>
</evidence>
<evidence type="ECO:0000256" key="4">
    <source>
        <dbReference type="ARBA" id="ARBA00022692"/>
    </source>
</evidence>
<dbReference type="InterPro" id="IPR035906">
    <property type="entry name" value="MetI-like_sf"/>
</dbReference>
<feature type="transmembrane region" description="Helical" evidence="7">
    <location>
        <begin position="12"/>
        <end position="31"/>
    </location>
</feature>
<comment type="caution">
    <text evidence="9">The sequence shown here is derived from an EMBL/GenBank/DDBJ whole genome shotgun (WGS) entry which is preliminary data.</text>
</comment>
<evidence type="ECO:0000313" key="9">
    <source>
        <dbReference type="EMBL" id="MFD2614954.1"/>
    </source>
</evidence>
<dbReference type="RefSeq" id="WP_377606372.1">
    <property type="nucleotide sequence ID" value="NZ_JBHUME010000015.1"/>
</dbReference>
<feature type="transmembrane region" description="Helical" evidence="7">
    <location>
        <begin position="109"/>
        <end position="128"/>
    </location>
</feature>
<dbReference type="PANTHER" id="PTHR43744">
    <property type="entry name" value="ABC TRANSPORTER PERMEASE PROTEIN MG189-RELATED-RELATED"/>
    <property type="match status" value="1"/>
</dbReference>
<evidence type="ECO:0000256" key="1">
    <source>
        <dbReference type="ARBA" id="ARBA00004651"/>
    </source>
</evidence>
<keyword evidence="4 7" id="KW-0812">Transmembrane</keyword>
<dbReference type="Proteomes" id="UP001597541">
    <property type="component" value="Unassembled WGS sequence"/>
</dbReference>
<dbReference type="Gene3D" id="1.10.3720.10">
    <property type="entry name" value="MetI-like"/>
    <property type="match status" value="1"/>
</dbReference>
<evidence type="ECO:0000256" key="5">
    <source>
        <dbReference type="ARBA" id="ARBA00022989"/>
    </source>
</evidence>
<evidence type="ECO:0000256" key="2">
    <source>
        <dbReference type="ARBA" id="ARBA00022448"/>
    </source>
</evidence>
<organism evidence="9 10">
    <name type="scientific">Paenibacillus gansuensis</name>
    <dbReference type="NCBI Taxonomy" id="306542"/>
    <lineage>
        <taxon>Bacteria</taxon>
        <taxon>Bacillati</taxon>
        <taxon>Bacillota</taxon>
        <taxon>Bacilli</taxon>
        <taxon>Bacillales</taxon>
        <taxon>Paenibacillaceae</taxon>
        <taxon>Paenibacillus</taxon>
    </lineage>
</organism>
<feature type="transmembrane region" description="Helical" evidence="7">
    <location>
        <begin position="262"/>
        <end position="281"/>
    </location>
</feature>
<keyword evidence="6 7" id="KW-0472">Membrane</keyword>
<keyword evidence="10" id="KW-1185">Reference proteome</keyword>